<dbReference type="InterPro" id="IPR018253">
    <property type="entry name" value="DnaJ_domain_CS"/>
</dbReference>
<dbReference type="SMART" id="SM00271">
    <property type="entry name" value="DnaJ"/>
    <property type="match status" value="1"/>
</dbReference>
<dbReference type="GO" id="GO:0051087">
    <property type="term" value="F:protein-folding chaperone binding"/>
    <property type="evidence" value="ECO:0007669"/>
    <property type="project" value="TreeGrafter"/>
</dbReference>
<evidence type="ECO:0000313" key="5">
    <source>
        <dbReference type="Proteomes" id="UP000494252"/>
    </source>
</evidence>
<evidence type="ECO:0000256" key="1">
    <source>
        <dbReference type="ARBA" id="ARBA00023186"/>
    </source>
</evidence>
<reference evidence="4 5" key="1">
    <citation type="submission" date="2020-04" db="EMBL/GenBank/DDBJ databases">
        <authorList>
            <person name="De Canck E."/>
        </authorList>
    </citation>
    <scope>NUCLEOTIDE SEQUENCE [LARGE SCALE GENOMIC DNA]</scope>
    <source>
        <strain evidence="4 5">LMG 27177</strain>
    </source>
</reference>
<dbReference type="InterPro" id="IPR051948">
    <property type="entry name" value="Hsp70_co-chaperone_J-domain"/>
</dbReference>
<keyword evidence="1" id="KW-0143">Chaperone</keyword>
<protein>
    <submittedName>
        <fullName evidence="4">Chaperone protein DnaJ</fullName>
    </submittedName>
</protein>
<evidence type="ECO:0000256" key="2">
    <source>
        <dbReference type="SAM" id="MobiDB-lite"/>
    </source>
</evidence>
<dbReference type="GO" id="GO:0036503">
    <property type="term" value="P:ERAD pathway"/>
    <property type="evidence" value="ECO:0007669"/>
    <property type="project" value="TreeGrafter"/>
</dbReference>
<feature type="compositionally biased region" description="Basic and acidic residues" evidence="2">
    <location>
        <begin position="223"/>
        <end position="234"/>
    </location>
</feature>
<dbReference type="PROSITE" id="PS00636">
    <property type="entry name" value="DNAJ_1"/>
    <property type="match status" value="1"/>
</dbReference>
<dbReference type="SUPFAM" id="SSF46565">
    <property type="entry name" value="Chaperone J-domain"/>
    <property type="match status" value="1"/>
</dbReference>
<evidence type="ECO:0000313" key="4">
    <source>
        <dbReference type="EMBL" id="CAB3785523.1"/>
    </source>
</evidence>
<dbReference type="EMBL" id="CADIKI010000004">
    <property type="protein sequence ID" value="CAB3785523.1"/>
    <property type="molecule type" value="Genomic_DNA"/>
</dbReference>
<organism evidence="4 5">
    <name type="scientific">Paraburkholderia fynbosensis</name>
    <dbReference type="NCBI Taxonomy" id="1200993"/>
    <lineage>
        <taxon>Bacteria</taxon>
        <taxon>Pseudomonadati</taxon>
        <taxon>Pseudomonadota</taxon>
        <taxon>Betaproteobacteria</taxon>
        <taxon>Burkholderiales</taxon>
        <taxon>Burkholderiaceae</taxon>
        <taxon>Paraburkholderia</taxon>
    </lineage>
</organism>
<feature type="region of interest" description="Disordered" evidence="2">
    <location>
        <begin position="198"/>
        <end position="255"/>
    </location>
</feature>
<name>A0A6J5FRX6_9BURK</name>
<dbReference type="InterPro" id="IPR001623">
    <property type="entry name" value="DnaJ_domain"/>
</dbReference>
<dbReference type="InterPro" id="IPR036869">
    <property type="entry name" value="J_dom_sf"/>
</dbReference>
<dbReference type="Gene3D" id="1.10.287.110">
    <property type="entry name" value="DnaJ domain"/>
    <property type="match status" value="1"/>
</dbReference>
<dbReference type="PROSITE" id="PS50076">
    <property type="entry name" value="DNAJ_2"/>
    <property type="match status" value="1"/>
</dbReference>
<dbReference type="PANTHER" id="PTHR44360">
    <property type="entry name" value="DNAJ HOMOLOG SUBFAMILY B MEMBER 9"/>
    <property type="match status" value="1"/>
</dbReference>
<dbReference type="AlphaFoldDB" id="A0A6J5FRX6"/>
<sequence length="274" mass="29462">MPGQPLALGPRHDSGVFRMLRWAAMIPGEVEQAMTTLYDTLGVHAHATDDEIKRAYRKAAMKWHPDRNSGAEEVARATFQEIKDAYAILSDAAQRKVYDAVYAEQMRGWEAQRARQQQAQAQREAAARAADEAAYAEMVSVAIRFADEGHNRDVLFGVLLGRQCDPKRAAQIADSVAALQASRREAAKAASADMAAAASEASHASDTDQAAETTASVHTGDAVGKDAAARDIPGKRAGHTSHASNAKREEPATDAHPAGALGGLWFQFLNGLRF</sequence>
<gene>
    <name evidence="4" type="primary">dnaJ_2</name>
    <name evidence="4" type="ORF">LMG27177_01863</name>
</gene>
<keyword evidence="5" id="KW-1185">Reference proteome</keyword>
<dbReference type="Pfam" id="PF00226">
    <property type="entry name" value="DnaJ"/>
    <property type="match status" value="1"/>
</dbReference>
<proteinExistence type="predicted"/>
<dbReference type="Proteomes" id="UP000494252">
    <property type="component" value="Unassembled WGS sequence"/>
</dbReference>
<feature type="domain" description="J" evidence="3">
    <location>
        <begin position="36"/>
        <end position="102"/>
    </location>
</feature>
<dbReference type="GO" id="GO:0051787">
    <property type="term" value="F:misfolded protein binding"/>
    <property type="evidence" value="ECO:0007669"/>
    <property type="project" value="TreeGrafter"/>
</dbReference>
<dbReference type="PRINTS" id="PR00625">
    <property type="entry name" value="JDOMAIN"/>
</dbReference>
<evidence type="ECO:0000259" key="3">
    <source>
        <dbReference type="PROSITE" id="PS50076"/>
    </source>
</evidence>
<feature type="compositionally biased region" description="Polar residues" evidence="2">
    <location>
        <begin position="207"/>
        <end position="217"/>
    </location>
</feature>
<dbReference type="PANTHER" id="PTHR44360:SF1">
    <property type="entry name" value="DNAJ HOMOLOG SUBFAMILY B MEMBER 9"/>
    <property type="match status" value="1"/>
</dbReference>
<dbReference type="CDD" id="cd06257">
    <property type="entry name" value="DnaJ"/>
    <property type="match status" value="1"/>
</dbReference>
<accession>A0A6J5FRX6</accession>